<proteinExistence type="predicted"/>
<name>A0A7D9EU07_PARCT</name>
<evidence type="ECO:0000313" key="1">
    <source>
        <dbReference type="EMBL" id="CAB4015556.1"/>
    </source>
</evidence>
<organism evidence="1 2">
    <name type="scientific">Paramuricea clavata</name>
    <name type="common">Red gorgonian</name>
    <name type="synonym">Violescent sea-whip</name>
    <dbReference type="NCBI Taxonomy" id="317549"/>
    <lineage>
        <taxon>Eukaryota</taxon>
        <taxon>Metazoa</taxon>
        <taxon>Cnidaria</taxon>
        <taxon>Anthozoa</taxon>
        <taxon>Octocorallia</taxon>
        <taxon>Malacalcyonacea</taxon>
        <taxon>Plexauridae</taxon>
        <taxon>Paramuricea</taxon>
    </lineage>
</organism>
<dbReference type="EMBL" id="CACRXK020008763">
    <property type="protein sequence ID" value="CAB4015556.1"/>
    <property type="molecule type" value="Genomic_DNA"/>
</dbReference>
<accession>A0A7D9EU07</accession>
<dbReference type="Proteomes" id="UP001152795">
    <property type="component" value="Unassembled WGS sequence"/>
</dbReference>
<evidence type="ECO:0000313" key="2">
    <source>
        <dbReference type="Proteomes" id="UP001152795"/>
    </source>
</evidence>
<keyword evidence="2" id="KW-1185">Reference proteome</keyword>
<gene>
    <name evidence="1" type="ORF">PACLA_8A072982</name>
</gene>
<sequence length="255" mass="28893">MDSDIKGRLSEFHNPRPEKMEFDAETGKLRVVKAPNPDLSVVQTNMSCSFFGGGNLVASSAKDKITLKPKSWIKRDMHVKTMHISCKSDRYQEAHNYAGVIIYQYNGKSDWRTANNTHCKSGYIVIQDTDSENVEKLKSEEFGQVHGAVYRNAFGEPKTKSVVGEGFAIQNGEIKFNSGVFNNPQGSVFHDDHRWMNELSKHCVRKIVEEWMTAGLSGVKQRNFEVKELLGDFDYEMNSIILVDKDNSTRSCNIL</sequence>
<protein>
    <submittedName>
        <fullName evidence="1">Uncharacterized protein</fullName>
    </submittedName>
</protein>
<reference evidence="1" key="1">
    <citation type="submission" date="2020-04" db="EMBL/GenBank/DDBJ databases">
        <authorList>
            <person name="Alioto T."/>
            <person name="Alioto T."/>
            <person name="Gomez Garrido J."/>
        </authorList>
    </citation>
    <scope>NUCLEOTIDE SEQUENCE</scope>
    <source>
        <strain evidence="1">A484AB</strain>
    </source>
</reference>
<dbReference type="OrthoDB" id="5963582at2759"/>
<comment type="caution">
    <text evidence="1">The sequence shown here is derived from an EMBL/GenBank/DDBJ whole genome shotgun (WGS) entry which is preliminary data.</text>
</comment>
<dbReference type="AlphaFoldDB" id="A0A7D9EU07"/>